<evidence type="ECO:0000313" key="2">
    <source>
        <dbReference type="Proteomes" id="UP001163324"/>
    </source>
</evidence>
<gene>
    <name evidence="1" type="ORF">N3K66_000760</name>
</gene>
<evidence type="ECO:0000313" key="1">
    <source>
        <dbReference type="EMBL" id="KAI9904231.1"/>
    </source>
</evidence>
<dbReference type="Proteomes" id="UP001163324">
    <property type="component" value="Chromosome 1"/>
</dbReference>
<comment type="caution">
    <text evidence="1">The sequence shown here is derived from an EMBL/GenBank/DDBJ whole genome shotgun (WGS) entry which is preliminary data.</text>
</comment>
<keyword evidence="2" id="KW-1185">Reference proteome</keyword>
<reference evidence="1" key="1">
    <citation type="submission" date="2022-10" db="EMBL/GenBank/DDBJ databases">
        <title>Complete Genome of Trichothecium roseum strain YXFP-22015, a Plant Pathogen Isolated from Citrus.</title>
        <authorList>
            <person name="Wang Y."/>
            <person name="Zhu L."/>
        </authorList>
    </citation>
    <scope>NUCLEOTIDE SEQUENCE</scope>
    <source>
        <strain evidence="1">YXFP-22015</strain>
    </source>
</reference>
<proteinExistence type="predicted"/>
<dbReference type="EMBL" id="CM047940">
    <property type="protein sequence ID" value="KAI9904231.1"/>
    <property type="molecule type" value="Genomic_DNA"/>
</dbReference>
<name>A0ACC0VCT2_9HYPO</name>
<protein>
    <submittedName>
        <fullName evidence="1">Uncharacterized protein</fullName>
    </submittedName>
</protein>
<organism evidence="1 2">
    <name type="scientific">Trichothecium roseum</name>
    <dbReference type="NCBI Taxonomy" id="47278"/>
    <lineage>
        <taxon>Eukaryota</taxon>
        <taxon>Fungi</taxon>
        <taxon>Dikarya</taxon>
        <taxon>Ascomycota</taxon>
        <taxon>Pezizomycotina</taxon>
        <taxon>Sordariomycetes</taxon>
        <taxon>Hypocreomycetidae</taxon>
        <taxon>Hypocreales</taxon>
        <taxon>Hypocreales incertae sedis</taxon>
        <taxon>Trichothecium</taxon>
    </lineage>
</organism>
<accession>A0ACC0VCT2</accession>
<sequence>MESGNPPCEGCLKANAVCDFSGKGEPDLDRSHRHPRSRKTADAQAAARRAAARKRRLELASAAAQSGELVLGPTTDNGWDGLPPLEELIEGVNRFTHRYFQLGFIHKTAFPEQLRRDHRSVSLFLLLSILCTSARFTPALVARYGSKELATDFFMDQASTMAVWEVWKGSTLERCQAYYLLGVAQQGTGAAEASYMNIGIATKIAVILRLHREETYAAAIASAEVISPELVIRAESARRTMWQLHSQDSLHSGPFTPSSIATDDLHLLLPCSEYDFANGRIPSSRAALAGTPPAKRFPELVHHAEKSLFGSLLQVHAYWGYLRRNAPQLTRNTSLKDQRSESWLMMQELRDWERTLPPDHKFSIETYRRQKQNCSDLAYLSVTNITRLCNIIVRRPYLSSIIHILDQPSSQHTLLHAISRELFGNVSDLFDQIDAQFTNRTADEGVGAQMTSFCVYSCGLFLIYICQFPHICQDPALAKRAPQMFLRVGSILQECKEMYPMAARWPESLENLLQFGALHEEEGTMADGKDPIPHALHSPRKPASPPQCHVPPTLQLLLEQPPSHNQGQGQADRRPYHANVASGSVATSHPEVLPSSGQPGGPARQGTNTGVVGPYPSYSSQPMPAPHHNHPNHPTTQAPTQSGSQAYQASLPHHPPPPTTLPNPNSLASMHPTQHGSPMYMHQEGSHQPQVLPRTDSRMNVLINPAEASAPPPYLPQMTSAASTSYYRHVIQPENDGFDENMQAVFGYSDCIPHAAAFFNGPGGGPGPELGPDPGSNQAHNSQQPGSGPGMP</sequence>